<accession>A0A8C1LZN1</accession>
<dbReference type="InterPro" id="IPR013098">
    <property type="entry name" value="Ig_I-set"/>
</dbReference>
<keyword evidence="1" id="KW-1133">Transmembrane helix</keyword>
<evidence type="ECO:0000259" key="2">
    <source>
        <dbReference type="PROSITE" id="PS50835"/>
    </source>
</evidence>
<dbReference type="InterPro" id="IPR036179">
    <property type="entry name" value="Ig-like_dom_sf"/>
</dbReference>
<dbReference type="PANTHER" id="PTHR21063:SF4">
    <property type="entry name" value="CD48 ANTIGEN-RELATED"/>
    <property type="match status" value="1"/>
</dbReference>
<organism evidence="3 4">
    <name type="scientific">Cyprinus carpio</name>
    <name type="common">Common carp</name>
    <dbReference type="NCBI Taxonomy" id="7962"/>
    <lineage>
        <taxon>Eukaryota</taxon>
        <taxon>Metazoa</taxon>
        <taxon>Chordata</taxon>
        <taxon>Craniata</taxon>
        <taxon>Vertebrata</taxon>
        <taxon>Euteleostomi</taxon>
        <taxon>Actinopterygii</taxon>
        <taxon>Neopterygii</taxon>
        <taxon>Teleostei</taxon>
        <taxon>Ostariophysi</taxon>
        <taxon>Cypriniformes</taxon>
        <taxon>Cyprinidae</taxon>
        <taxon>Cyprininae</taxon>
        <taxon>Cyprinus</taxon>
    </lineage>
</organism>
<dbReference type="InterPro" id="IPR007110">
    <property type="entry name" value="Ig-like_dom"/>
</dbReference>
<dbReference type="Proteomes" id="UP000694427">
    <property type="component" value="Unplaced"/>
</dbReference>
<sequence length="427" mass="48138">MSVDTDTFFVTEGDSFTLKHDKRKTEEDQEIRMNHDGIRYLIGRCDYLKCTFGNKELGDRLKVYENGSLTITNTTVTDSGDYHITTNSKSILSTRSYSVVVRGFFSFDTDGVSVMEGDSVTLHTGVQMNQKQMISIRIKPRKQIKWYFNQTAIAGIIEYEPFLGVRSFICTKDECKERFRDRLELDHQTGSLTIRDIRTTDSGLYDLLINWDHVISVRSSNVSSNTKIFIVAVHGVSAAERHEMKTKSVKEGESVTLDTRITENPHHSITWYFNDSLIAEITGDLSFICTDVQCKDAEERFRDRLKLDHQTGSLTIRDITTTDSGEYKLQISSNRFSISRILTVLTVIAVPDSGLSPAVIARIGVTAAVVVLLTAAAAVSLCHRARRKNTQNNRDQGIELKDVPRDQSMTPCIPPEVNATRPIMDIM</sequence>
<feature type="transmembrane region" description="Helical" evidence="1">
    <location>
        <begin position="359"/>
        <end position="382"/>
    </location>
</feature>
<name>A0A8C1LZN1_CYPCA</name>
<reference evidence="3" key="2">
    <citation type="submission" date="2025-09" db="UniProtKB">
        <authorList>
            <consortium name="Ensembl"/>
        </authorList>
    </citation>
    <scope>IDENTIFICATION</scope>
</reference>
<protein>
    <recommendedName>
        <fullName evidence="2">Ig-like domain-containing protein</fullName>
    </recommendedName>
</protein>
<keyword evidence="1" id="KW-0812">Transmembrane</keyword>
<keyword evidence="1" id="KW-0472">Membrane</keyword>
<dbReference type="PROSITE" id="PS50835">
    <property type="entry name" value="IG_LIKE"/>
    <property type="match status" value="1"/>
</dbReference>
<dbReference type="InterPro" id="IPR003599">
    <property type="entry name" value="Ig_sub"/>
</dbReference>
<dbReference type="SUPFAM" id="SSF48726">
    <property type="entry name" value="Immunoglobulin"/>
    <property type="match status" value="3"/>
</dbReference>
<proteinExistence type="predicted"/>
<keyword evidence="4" id="KW-1185">Reference proteome</keyword>
<dbReference type="Ensembl" id="ENSCCRT00010075170.1">
    <property type="protein sequence ID" value="ENSCCRP00010068043.1"/>
    <property type="gene ID" value="ENSCCRG00010029493.1"/>
</dbReference>
<evidence type="ECO:0000313" key="3">
    <source>
        <dbReference type="Ensembl" id="ENSCCRP00010068043.1"/>
    </source>
</evidence>
<evidence type="ECO:0000256" key="1">
    <source>
        <dbReference type="SAM" id="Phobius"/>
    </source>
</evidence>
<dbReference type="PANTHER" id="PTHR21063">
    <property type="entry name" value="LFA-3"/>
    <property type="match status" value="1"/>
</dbReference>
<dbReference type="Gene3D" id="2.60.40.10">
    <property type="entry name" value="Immunoglobulins"/>
    <property type="match status" value="3"/>
</dbReference>
<dbReference type="AlphaFoldDB" id="A0A8C1LZN1"/>
<dbReference type="InterPro" id="IPR013783">
    <property type="entry name" value="Ig-like_fold"/>
</dbReference>
<dbReference type="SMART" id="SM00409">
    <property type="entry name" value="IG"/>
    <property type="match status" value="3"/>
</dbReference>
<dbReference type="Pfam" id="PF07679">
    <property type="entry name" value="I-set"/>
    <property type="match status" value="1"/>
</dbReference>
<feature type="domain" description="Ig-like" evidence="2">
    <location>
        <begin position="226"/>
        <end position="339"/>
    </location>
</feature>
<reference evidence="3" key="1">
    <citation type="submission" date="2025-08" db="UniProtKB">
        <authorList>
            <consortium name="Ensembl"/>
        </authorList>
    </citation>
    <scope>IDENTIFICATION</scope>
</reference>
<evidence type="ECO:0000313" key="4">
    <source>
        <dbReference type="Proteomes" id="UP000694427"/>
    </source>
</evidence>